<dbReference type="Pfam" id="PF05670">
    <property type="entry name" value="NFACT-R_1"/>
    <property type="match status" value="1"/>
</dbReference>
<dbReference type="PANTHER" id="PTHR15239:SF6">
    <property type="entry name" value="RIBOSOME QUALITY CONTROL COMPLEX SUBUNIT NEMF"/>
    <property type="match status" value="1"/>
</dbReference>
<reference evidence="4" key="2">
    <citation type="journal article" date="2022" name="Nat. Microbiol.">
        <title>A closed Candidatus Odinarchaeum chromosome exposes Asgard archaeal viruses.</title>
        <authorList>
            <person name="Tamarit D."/>
            <person name="Caceres E.F."/>
            <person name="Krupovic M."/>
            <person name="Nijland R."/>
            <person name="Eme L."/>
            <person name="Robinson N.P."/>
            <person name="Ettema T.J.G."/>
        </authorList>
    </citation>
    <scope>NUCLEOTIDE SEQUENCE</scope>
    <source>
        <strain evidence="4">LCB_4</strain>
    </source>
</reference>
<accession>A0AAF0IBT9</accession>
<dbReference type="InterPro" id="IPR051608">
    <property type="entry name" value="RQC_Subunit_NEMF"/>
</dbReference>
<evidence type="ECO:0000256" key="1">
    <source>
        <dbReference type="ARBA" id="ARBA00023054"/>
    </source>
</evidence>
<dbReference type="KEGG" id="oyw:OdinLCB4_002175"/>
<feature type="domain" description="NFACT RNA-binding" evidence="3">
    <location>
        <begin position="464"/>
        <end position="573"/>
    </location>
</feature>
<evidence type="ECO:0000256" key="2">
    <source>
        <dbReference type="SAM" id="Coils"/>
    </source>
</evidence>
<feature type="coiled-coil region" evidence="2">
    <location>
        <begin position="295"/>
        <end position="322"/>
    </location>
</feature>
<evidence type="ECO:0000313" key="5">
    <source>
        <dbReference type="Proteomes" id="UP000186851"/>
    </source>
</evidence>
<dbReference type="InterPro" id="IPR008532">
    <property type="entry name" value="NFACT_RNA-bd"/>
</dbReference>
<dbReference type="GO" id="GO:0005737">
    <property type="term" value="C:cytoplasm"/>
    <property type="evidence" value="ECO:0007669"/>
    <property type="project" value="UniProtKB-ARBA"/>
</dbReference>
<evidence type="ECO:0000313" key="4">
    <source>
        <dbReference type="EMBL" id="WEU40749.1"/>
    </source>
</evidence>
<dbReference type="GO" id="GO:0000049">
    <property type="term" value="F:tRNA binding"/>
    <property type="evidence" value="ECO:0007669"/>
    <property type="project" value="TreeGrafter"/>
</dbReference>
<organism evidence="4 5">
    <name type="scientific">Odinarchaeota yellowstonii (strain LCB_4)</name>
    <dbReference type="NCBI Taxonomy" id="1841599"/>
    <lineage>
        <taxon>Archaea</taxon>
        <taxon>Promethearchaeati</taxon>
        <taxon>Candidatus Odinarchaeota</taxon>
        <taxon>Candidatus Odinarchaeia</taxon>
        <taxon>Candidatus Odinarchaeales</taxon>
        <taxon>Candidatus Odinarchaeaceae</taxon>
        <taxon>Candidatus Odinarchaeum</taxon>
    </lineage>
</organism>
<dbReference type="AlphaFoldDB" id="A0AAF0IBT9"/>
<proteinExistence type="predicted"/>
<sequence>MLNVKTSMSNIDLNAVTPLLKRSLVGSWLNNVYQNENIFLLKFRSAQGEIFTLLAEPGKRVHLTCFKRSTPKTPSSFVMSLRDKIKNAKLIEINQHDLDRIIYLVFEKKNEKYTLIIELFGDGNILLLNSLNQILYALKYVKMKDRAILPKQLYVYPPLRGRDPLEISLEDLEEIARGSSKDIIHTLVANLNIASEYAEEVLLKSNIEFTTPAKTMSRDQLKILMENLKTLLTKIKSVQLSPCIFSDNQGRRISVAPFNLVKYSHLNREEYTDFNEALDEFFIAYESQTTIFQLDEKVKSKIESLERIRREQEEAVKLLKAKIQLHKTVGDLIYSNYPIIDELLRTVKEARDKKIEWDEIIIKLNKAKELKIPSALIFKELKQDQAELTVEVNGVTFSLDFRKSLNQNADHYYTLAKKEEVKLKGALSALEETNSKINELISKSEELKPKPVKKTRKKEWYERFRWFITSDNLLVIGGRDAKSNEQLIKKFTDKTDIVFHADIHGAPIVVLKTGGQTPPETSINEAAQFAASYSSAWGKGAGGVDVYYVKPDQISFSPPSGQYLPKGSFIINGPRTYIRNQPLNLTFGVVLKNDYPIPVCGPHSAIMKLTNIIVPLKLGDLSSGKLAKKIKEYLKKKVKKEEQQLIEELSLDEIQNILPPGGGEIADKFQLTP</sequence>
<name>A0AAF0IBT9_ODILC</name>
<reference evidence="4" key="1">
    <citation type="journal article" date="2017" name="Nature">
        <title>Asgard archaea illuminate the origin of eukaryotic cellular complexity.</title>
        <authorList>
            <person name="Zaremba-Niedzwiedzka K."/>
            <person name="Caceres E.F."/>
            <person name="Saw J.H."/>
            <person name="Backstrom D."/>
            <person name="Juzokaite L."/>
            <person name="Vancaester E."/>
            <person name="Seitz K.W."/>
            <person name="Anantharaman K."/>
            <person name="Starnawski P."/>
            <person name="Kjeldsen K.U."/>
            <person name="Scott M.B."/>
            <person name="Nunoura T."/>
            <person name="Banfield J.F."/>
            <person name="Schramm A."/>
            <person name="Baker B.J."/>
            <person name="Spang A."/>
            <person name="Ettema T.J.G."/>
        </authorList>
    </citation>
    <scope>NUCLEOTIDE SEQUENCE</scope>
    <source>
        <strain evidence="4">LCB_4</strain>
    </source>
</reference>
<dbReference type="PANTHER" id="PTHR15239">
    <property type="entry name" value="NUCLEAR EXPORT MEDIATOR FACTOR NEMF"/>
    <property type="match status" value="1"/>
</dbReference>
<dbReference type="Proteomes" id="UP000186851">
    <property type="component" value="Chromosome"/>
</dbReference>
<evidence type="ECO:0000259" key="3">
    <source>
        <dbReference type="Pfam" id="PF05670"/>
    </source>
</evidence>
<dbReference type="NCBIfam" id="NF041120">
    <property type="entry name" value="RqcH_arch"/>
    <property type="match status" value="1"/>
</dbReference>
<gene>
    <name evidence="4" type="ORF">OdinLCB4_002175</name>
</gene>
<dbReference type="GO" id="GO:0043023">
    <property type="term" value="F:ribosomal large subunit binding"/>
    <property type="evidence" value="ECO:0007669"/>
    <property type="project" value="TreeGrafter"/>
</dbReference>
<dbReference type="EMBL" id="CP091871">
    <property type="protein sequence ID" value="WEU40749.1"/>
    <property type="molecule type" value="Genomic_DNA"/>
</dbReference>
<dbReference type="GO" id="GO:0072344">
    <property type="term" value="P:rescue of stalled ribosome"/>
    <property type="evidence" value="ECO:0007669"/>
    <property type="project" value="TreeGrafter"/>
</dbReference>
<keyword evidence="1 2" id="KW-0175">Coiled coil</keyword>
<dbReference type="GO" id="GO:1990112">
    <property type="term" value="C:RQC complex"/>
    <property type="evidence" value="ECO:0007669"/>
    <property type="project" value="TreeGrafter"/>
</dbReference>
<dbReference type="Gene3D" id="2.30.310.10">
    <property type="entry name" value="ibrinogen binding protein from staphylococcus aureus domain"/>
    <property type="match status" value="1"/>
</dbReference>
<dbReference type="Pfam" id="PF05833">
    <property type="entry name" value="NFACT_N"/>
    <property type="match status" value="1"/>
</dbReference>
<protein>
    <submittedName>
        <fullName evidence="4">NFACT family protein</fullName>
    </submittedName>
</protein>
<dbReference type="FunFam" id="2.30.310.10:FF:000003">
    <property type="entry name" value="Zinc knuckle domain containing protein"/>
    <property type="match status" value="1"/>
</dbReference>